<sequence length="194" mass="20803">MDALRPTVALFAKYPRAGAVKTRLAPALGEEGAAQLHRQLVERTLATVRASGLDYVLYASGAPLGDFAAWLGDDVPLAEQGEGDLGARLARVPAPAILLGADIPDLAADHLRAGAEALAQVPVAIGPAEDGGYYLLAFREPVPFLFDGMEWGVSTVRAETERRLSERGVEWRSLPMLSDCDRPEDLARWPELCA</sequence>
<comment type="caution">
    <text evidence="1">The sequence shown here is derived from an EMBL/GenBank/DDBJ whole genome shotgun (WGS) entry which is preliminary data.</text>
</comment>
<accession>A0A3A1P1H2</accession>
<gene>
    <name evidence="1" type="ORF">D2V17_17165</name>
</gene>
<dbReference type="SUPFAM" id="SSF53448">
    <property type="entry name" value="Nucleotide-diphospho-sugar transferases"/>
    <property type="match status" value="1"/>
</dbReference>
<dbReference type="InterPro" id="IPR018641">
    <property type="entry name" value="Trfase_1_rSAM/seldom-assoc"/>
</dbReference>
<proteinExistence type="predicted"/>
<reference evidence="1 2" key="1">
    <citation type="submission" date="2018-08" db="EMBL/GenBank/DDBJ databases">
        <title>Erythrobacter zhengii sp.nov., a bacterium isolated from deep-sea sediment.</title>
        <authorList>
            <person name="Fang C."/>
            <person name="Wu Y.-H."/>
            <person name="Sun C."/>
            <person name="Wang H."/>
            <person name="Cheng H."/>
            <person name="Meng F.-X."/>
            <person name="Wang C.-S."/>
            <person name="Xu X.-W."/>
        </authorList>
    </citation>
    <scope>NUCLEOTIDE SEQUENCE [LARGE SCALE GENOMIC DNA]</scope>
    <source>
        <strain evidence="1 2">CCTCC AB 2015396</strain>
    </source>
</reference>
<dbReference type="PANTHER" id="PTHR36529">
    <property type="entry name" value="SLL1095 PROTEIN"/>
    <property type="match status" value="1"/>
</dbReference>
<dbReference type="GO" id="GO:0016740">
    <property type="term" value="F:transferase activity"/>
    <property type="evidence" value="ECO:0007669"/>
    <property type="project" value="UniProtKB-KW"/>
</dbReference>
<dbReference type="Proteomes" id="UP000265366">
    <property type="component" value="Unassembled WGS sequence"/>
</dbReference>
<keyword evidence="1" id="KW-0808">Transferase</keyword>
<dbReference type="Gene3D" id="3.90.550.10">
    <property type="entry name" value="Spore Coat Polysaccharide Biosynthesis Protein SpsA, Chain A"/>
    <property type="match status" value="1"/>
</dbReference>
<dbReference type="NCBIfam" id="TIGR04282">
    <property type="entry name" value="glyco_like_cofC"/>
    <property type="match status" value="1"/>
</dbReference>
<dbReference type="EMBL" id="QXFM01000135">
    <property type="protein sequence ID" value="RIV81641.1"/>
    <property type="molecule type" value="Genomic_DNA"/>
</dbReference>
<name>A0A3A1P1H2_9SPHN</name>
<evidence type="ECO:0000313" key="1">
    <source>
        <dbReference type="EMBL" id="RIV81641.1"/>
    </source>
</evidence>
<evidence type="ECO:0000313" key="2">
    <source>
        <dbReference type="Proteomes" id="UP000265366"/>
    </source>
</evidence>
<dbReference type="Pfam" id="PF09837">
    <property type="entry name" value="DUF2064"/>
    <property type="match status" value="1"/>
</dbReference>
<dbReference type="AlphaFoldDB" id="A0A3A1P1H2"/>
<keyword evidence="2" id="KW-1185">Reference proteome</keyword>
<organism evidence="1 2">
    <name type="scientific">Aurantiacibacter xanthus</name>
    <dbReference type="NCBI Taxonomy" id="1784712"/>
    <lineage>
        <taxon>Bacteria</taxon>
        <taxon>Pseudomonadati</taxon>
        <taxon>Pseudomonadota</taxon>
        <taxon>Alphaproteobacteria</taxon>
        <taxon>Sphingomonadales</taxon>
        <taxon>Erythrobacteraceae</taxon>
        <taxon>Aurantiacibacter</taxon>
    </lineage>
</organism>
<dbReference type="RefSeq" id="WP_119594226.1">
    <property type="nucleotide sequence ID" value="NZ_QXFM01000135.1"/>
</dbReference>
<protein>
    <submittedName>
        <fullName evidence="1">Glycosyltransferase</fullName>
    </submittedName>
</protein>
<dbReference type="PANTHER" id="PTHR36529:SF1">
    <property type="entry name" value="GLYCOSYLTRANSFERASE"/>
    <property type="match status" value="1"/>
</dbReference>
<dbReference type="OrthoDB" id="9798250at2"/>
<dbReference type="InterPro" id="IPR029044">
    <property type="entry name" value="Nucleotide-diphossugar_trans"/>
</dbReference>